<dbReference type="EMBL" id="LGAP01000025">
    <property type="protein sequence ID" value="KOF14567.1"/>
    <property type="molecule type" value="Genomic_DNA"/>
</dbReference>
<feature type="domain" description="Xylose isomerase-like TIM barrel" evidence="1">
    <location>
        <begin position="22"/>
        <end position="237"/>
    </location>
</feature>
<dbReference type="InterPro" id="IPR013022">
    <property type="entry name" value="Xyl_isomerase-like_TIM-brl"/>
</dbReference>
<dbReference type="Gene3D" id="3.20.20.150">
    <property type="entry name" value="Divalent-metal-dependent TIM barrel enzymes"/>
    <property type="match status" value="1"/>
</dbReference>
<protein>
    <submittedName>
        <fullName evidence="2">Xylose isomerase</fullName>
    </submittedName>
</protein>
<gene>
    <name evidence="2" type="ORF">AC244_26380</name>
</gene>
<dbReference type="PANTHER" id="PTHR12110:SF41">
    <property type="entry name" value="INOSOSE DEHYDRATASE"/>
    <property type="match status" value="1"/>
</dbReference>
<dbReference type="InterPro" id="IPR036237">
    <property type="entry name" value="Xyl_isomerase-like_sf"/>
</dbReference>
<dbReference type="RefSeq" id="WP_053251774.1">
    <property type="nucleotide sequence ID" value="NZ_LGAP01000025.1"/>
</dbReference>
<dbReference type="AlphaFoldDB" id="A0A0L8BIT4"/>
<dbReference type="PATRIC" id="fig|106592.7.peg.4057"/>
<comment type="caution">
    <text evidence="2">The sequence shown here is derived from an EMBL/GenBank/DDBJ whole genome shotgun (WGS) entry which is preliminary data.</text>
</comment>
<proteinExistence type="predicted"/>
<reference evidence="3" key="1">
    <citation type="submission" date="2015-07" db="EMBL/GenBank/DDBJ databases">
        <title>Whole genome sequence of an Ensifer adhaerens strain isolated from a cave pool in the Wind Cave National Park.</title>
        <authorList>
            <person name="Eng W.W.H."/>
            <person name="Gan H.M."/>
            <person name="Barton H.A."/>
            <person name="Savka M.A."/>
        </authorList>
    </citation>
    <scope>NUCLEOTIDE SEQUENCE [LARGE SCALE GENOMIC DNA]</scope>
    <source>
        <strain evidence="3">SD006</strain>
    </source>
</reference>
<evidence type="ECO:0000259" key="1">
    <source>
        <dbReference type="Pfam" id="PF01261"/>
    </source>
</evidence>
<dbReference type="Pfam" id="PF01261">
    <property type="entry name" value="AP_endonuc_2"/>
    <property type="match status" value="1"/>
</dbReference>
<name>A0A0L8BIT4_ENSAD</name>
<dbReference type="GO" id="GO:0016853">
    <property type="term" value="F:isomerase activity"/>
    <property type="evidence" value="ECO:0007669"/>
    <property type="project" value="UniProtKB-KW"/>
</dbReference>
<accession>A0A0L8BIT4</accession>
<dbReference type="PANTHER" id="PTHR12110">
    <property type="entry name" value="HYDROXYPYRUVATE ISOMERASE"/>
    <property type="match status" value="1"/>
</dbReference>
<dbReference type="InterPro" id="IPR050312">
    <property type="entry name" value="IolE/XylAMocC-like"/>
</dbReference>
<evidence type="ECO:0000313" key="3">
    <source>
        <dbReference type="Proteomes" id="UP000037425"/>
    </source>
</evidence>
<dbReference type="SUPFAM" id="SSF51658">
    <property type="entry name" value="Xylose isomerase-like"/>
    <property type="match status" value="1"/>
</dbReference>
<organism evidence="2 3">
    <name type="scientific">Ensifer adhaerens</name>
    <name type="common">Sinorhizobium morelense</name>
    <dbReference type="NCBI Taxonomy" id="106592"/>
    <lineage>
        <taxon>Bacteria</taxon>
        <taxon>Pseudomonadati</taxon>
        <taxon>Pseudomonadota</taxon>
        <taxon>Alphaproteobacteria</taxon>
        <taxon>Hyphomicrobiales</taxon>
        <taxon>Rhizobiaceae</taxon>
        <taxon>Sinorhizobium/Ensifer group</taxon>
        <taxon>Ensifer</taxon>
    </lineage>
</organism>
<dbReference type="Proteomes" id="UP000037425">
    <property type="component" value="Unassembled WGS sequence"/>
</dbReference>
<evidence type="ECO:0000313" key="2">
    <source>
        <dbReference type="EMBL" id="KOF14567.1"/>
    </source>
</evidence>
<keyword evidence="2" id="KW-0413">Isomerase</keyword>
<sequence length="253" mass="27847">MKDVSFQLYSARNFPPFADVLKALGEAGYSQVEGYGALYAALSDAEIASFKNGLDENGLAMPTAHFGLDMLESDPARVLEIAKALGIRAIYCPYLLPEHRPTDAAGWRAFGERLQAAGKPYRDAGLIFGWHNHDFEFLALSDGSIPQDLIFEGGPDLSWEADIAWIIRGGADPIAWIKKYADRITAVHVKDIAPTGEKKDEDGWADVGEGTVNWKGLFQALSGTKARYFIAEHDNPSDFQRFAKRSLASIQSY</sequence>
<dbReference type="OrthoDB" id="9798407at2"/>